<evidence type="ECO:0000256" key="1">
    <source>
        <dbReference type="ARBA" id="ARBA00006540"/>
    </source>
</evidence>
<proteinExistence type="inferred from homology"/>
<dbReference type="EMBL" id="ML979132">
    <property type="protein sequence ID" value="KAF1922025.1"/>
    <property type="molecule type" value="Genomic_DNA"/>
</dbReference>
<dbReference type="InterPro" id="IPR019927">
    <property type="entry name" value="Ribosomal_uL3_bac/org-type"/>
</dbReference>
<dbReference type="HAMAP" id="MF_01325_B">
    <property type="entry name" value="Ribosomal_uL3_B"/>
    <property type="match status" value="1"/>
</dbReference>
<dbReference type="Gene3D" id="3.30.160.810">
    <property type="match status" value="1"/>
</dbReference>
<organism evidence="6 7">
    <name type="scientific">Ampelomyces quisqualis</name>
    <name type="common">Powdery mildew agent</name>
    <dbReference type="NCBI Taxonomy" id="50730"/>
    <lineage>
        <taxon>Eukaryota</taxon>
        <taxon>Fungi</taxon>
        <taxon>Dikarya</taxon>
        <taxon>Ascomycota</taxon>
        <taxon>Pezizomycotina</taxon>
        <taxon>Dothideomycetes</taxon>
        <taxon>Pleosporomycetidae</taxon>
        <taxon>Pleosporales</taxon>
        <taxon>Pleosporineae</taxon>
        <taxon>Phaeosphaeriaceae</taxon>
        <taxon>Ampelomyces</taxon>
    </lineage>
</organism>
<dbReference type="PANTHER" id="PTHR11229:SF8">
    <property type="entry name" value="LARGE RIBOSOMAL SUBUNIT PROTEIN UL3M"/>
    <property type="match status" value="1"/>
</dbReference>
<reference evidence="6" key="1">
    <citation type="journal article" date="2020" name="Stud. Mycol.">
        <title>101 Dothideomycetes genomes: a test case for predicting lifestyles and emergence of pathogens.</title>
        <authorList>
            <person name="Haridas S."/>
            <person name="Albert R."/>
            <person name="Binder M."/>
            <person name="Bloem J."/>
            <person name="Labutti K."/>
            <person name="Salamov A."/>
            <person name="Andreopoulos B."/>
            <person name="Baker S."/>
            <person name="Barry K."/>
            <person name="Bills G."/>
            <person name="Bluhm B."/>
            <person name="Cannon C."/>
            <person name="Castanera R."/>
            <person name="Culley D."/>
            <person name="Daum C."/>
            <person name="Ezra D."/>
            <person name="Gonzalez J."/>
            <person name="Henrissat B."/>
            <person name="Kuo A."/>
            <person name="Liang C."/>
            <person name="Lipzen A."/>
            <person name="Lutzoni F."/>
            <person name="Magnuson J."/>
            <person name="Mondo S."/>
            <person name="Nolan M."/>
            <person name="Ohm R."/>
            <person name="Pangilinan J."/>
            <person name="Park H.-J."/>
            <person name="Ramirez L."/>
            <person name="Alfaro M."/>
            <person name="Sun H."/>
            <person name="Tritt A."/>
            <person name="Yoshinaga Y."/>
            <person name="Zwiers L.-H."/>
            <person name="Turgeon B."/>
            <person name="Goodwin S."/>
            <person name="Spatafora J."/>
            <person name="Crous P."/>
            <person name="Grigoriev I."/>
        </authorList>
    </citation>
    <scope>NUCLEOTIDE SEQUENCE</scope>
    <source>
        <strain evidence="6">HMLAC05119</strain>
    </source>
</reference>
<dbReference type="PANTHER" id="PTHR11229">
    <property type="entry name" value="50S RIBOSOMAL PROTEIN L3"/>
    <property type="match status" value="1"/>
</dbReference>
<dbReference type="GO" id="GO:0003735">
    <property type="term" value="F:structural constituent of ribosome"/>
    <property type="evidence" value="ECO:0007669"/>
    <property type="project" value="InterPro"/>
</dbReference>
<dbReference type="OrthoDB" id="274683at2759"/>
<name>A0A6A5R1S7_AMPQU</name>
<keyword evidence="2 6" id="KW-0689">Ribosomal protein</keyword>
<dbReference type="FunFam" id="2.40.30.10:FF:000004">
    <property type="entry name" value="50S ribosomal protein L3"/>
    <property type="match status" value="1"/>
</dbReference>
<evidence type="ECO:0000256" key="5">
    <source>
        <dbReference type="SAM" id="MobiDB-lite"/>
    </source>
</evidence>
<dbReference type="AlphaFoldDB" id="A0A6A5R1S7"/>
<evidence type="ECO:0000313" key="6">
    <source>
        <dbReference type="EMBL" id="KAF1922025.1"/>
    </source>
</evidence>
<evidence type="ECO:0000256" key="4">
    <source>
        <dbReference type="ARBA" id="ARBA00035209"/>
    </source>
</evidence>
<dbReference type="FunFam" id="3.30.160.810:FF:000001">
    <property type="entry name" value="50S ribosomal protein L3"/>
    <property type="match status" value="1"/>
</dbReference>
<dbReference type="NCBIfam" id="TIGR03625">
    <property type="entry name" value="L3_bact"/>
    <property type="match status" value="1"/>
</dbReference>
<accession>A0A6A5R1S7</accession>
<keyword evidence="3" id="KW-0687">Ribonucleoprotein</keyword>
<keyword evidence="7" id="KW-1185">Reference proteome</keyword>
<feature type="compositionally biased region" description="Polar residues" evidence="5">
    <location>
        <begin position="40"/>
        <end position="55"/>
    </location>
</feature>
<sequence length="332" mass="35071">MPPKAPLHWGLLPPAFLLPSSTRSLLPLLQQNAAQISRPSVPYTSVRSIKSTNTPRPDRFAHKPSKPALNSTSTAALERKAHSTPLRTGLIALKRGMTGMYDPATGKRTACTVLQLDRNVVVAHKTRAKNGYFAVQIGAGQREARNVTKPMLGHFAAAQVSPKRWVAEFKVKDEAGLSVRVGESVGANWFTQGQWVDVWAISRGMGFAGGMKRHGFSGQPASHGQSLMHRGMGSAGGSQGSGSRVLPGKRMAGNMGNESVTVKNLKILQVDEENGIVVVTGAVPGPKNQVIKLQDALGKPWPKGPMSVAELQSAVGALETPSGTEAAASAVA</sequence>
<dbReference type="InterPro" id="IPR009000">
    <property type="entry name" value="Transl_B-barrel_sf"/>
</dbReference>
<evidence type="ECO:0000313" key="7">
    <source>
        <dbReference type="Proteomes" id="UP000800096"/>
    </source>
</evidence>
<gene>
    <name evidence="6" type="ORF">BDU57DRAFT_511135</name>
</gene>
<dbReference type="Gene3D" id="2.40.30.10">
    <property type="entry name" value="Translation factors"/>
    <property type="match status" value="1"/>
</dbReference>
<evidence type="ECO:0000256" key="2">
    <source>
        <dbReference type="ARBA" id="ARBA00022980"/>
    </source>
</evidence>
<dbReference type="Pfam" id="PF00297">
    <property type="entry name" value="Ribosomal_L3"/>
    <property type="match status" value="1"/>
</dbReference>
<comment type="similarity">
    <text evidence="1">Belongs to the universal ribosomal protein uL3 family.</text>
</comment>
<protein>
    <recommendedName>
        <fullName evidence="4">Large ribosomal subunit protein uL3m</fullName>
    </recommendedName>
</protein>
<dbReference type="InterPro" id="IPR000597">
    <property type="entry name" value="Ribosomal_uL3"/>
</dbReference>
<feature type="region of interest" description="Disordered" evidence="5">
    <location>
        <begin position="40"/>
        <end position="81"/>
    </location>
</feature>
<evidence type="ECO:0000256" key="3">
    <source>
        <dbReference type="ARBA" id="ARBA00023274"/>
    </source>
</evidence>
<dbReference type="Proteomes" id="UP000800096">
    <property type="component" value="Unassembled WGS sequence"/>
</dbReference>
<dbReference type="SUPFAM" id="SSF50447">
    <property type="entry name" value="Translation proteins"/>
    <property type="match status" value="1"/>
</dbReference>
<dbReference type="GO" id="GO:0006412">
    <property type="term" value="P:translation"/>
    <property type="evidence" value="ECO:0007669"/>
    <property type="project" value="InterPro"/>
</dbReference>
<dbReference type="GO" id="GO:0005762">
    <property type="term" value="C:mitochondrial large ribosomal subunit"/>
    <property type="evidence" value="ECO:0007669"/>
    <property type="project" value="TreeGrafter"/>
</dbReference>